<name>A0A0D2F840_9EURO</name>
<evidence type="ECO:0000313" key="3">
    <source>
        <dbReference type="Proteomes" id="UP000054266"/>
    </source>
</evidence>
<keyword evidence="3" id="KW-1185">Reference proteome</keyword>
<reference evidence="2 3" key="1">
    <citation type="submission" date="2015-01" db="EMBL/GenBank/DDBJ databases">
        <title>The Genome Sequence of Capronia semiimmersa CBS27337.</title>
        <authorList>
            <consortium name="The Broad Institute Genomics Platform"/>
            <person name="Cuomo C."/>
            <person name="de Hoog S."/>
            <person name="Gorbushina A."/>
            <person name="Stielow B."/>
            <person name="Teixiera M."/>
            <person name="Abouelleil A."/>
            <person name="Chapman S.B."/>
            <person name="Priest M."/>
            <person name="Young S.K."/>
            <person name="Wortman J."/>
            <person name="Nusbaum C."/>
            <person name="Birren B."/>
        </authorList>
    </citation>
    <scope>NUCLEOTIDE SEQUENCE [LARGE SCALE GENOMIC DNA]</scope>
    <source>
        <strain evidence="2 3">CBS 27337</strain>
    </source>
</reference>
<dbReference type="Proteomes" id="UP000054266">
    <property type="component" value="Unassembled WGS sequence"/>
</dbReference>
<evidence type="ECO:0000256" key="1">
    <source>
        <dbReference type="SAM" id="MobiDB-lite"/>
    </source>
</evidence>
<protein>
    <submittedName>
        <fullName evidence="2">Uncharacterized protein</fullName>
    </submittedName>
</protein>
<dbReference type="AlphaFoldDB" id="A0A0D2F840"/>
<sequence length="103" mass="11240">MASLKAKTCSASSTQAPVHKKIVPEPLDPSKNTNFTPRCPYHDPLLRLPLPDNQPRDATVMERFLLEGPAVQSAVFNRPDNGLLSISKGCTCLDKVEKGVARL</sequence>
<dbReference type="EMBL" id="KN846961">
    <property type="protein sequence ID" value="KIW64178.1"/>
    <property type="molecule type" value="Genomic_DNA"/>
</dbReference>
<gene>
    <name evidence="2" type="ORF">PV04_09131</name>
</gene>
<accession>A0A0D2F840</accession>
<proteinExistence type="predicted"/>
<evidence type="ECO:0000313" key="2">
    <source>
        <dbReference type="EMBL" id="KIW64178.1"/>
    </source>
</evidence>
<feature type="region of interest" description="Disordered" evidence="1">
    <location>
        <begin position="1"/>
        <end position="34"/>
    </location>
</feature>
<dbReference type="HOGENOM" id="CLU_2263425_0_0_1"/>
<organism evidence="2 3">
    <name type="scientific">Phialophora macrospora</name>
    <dbReference type="NCBI Taxonomy" id="1851006"/>
    <lineage>
        <taxon>Eukaryota</taxon>
        <taxon>Fungi</taxon>
        <taxon>Dikarya</taxon>
        <taxon>Ascomycota</taxon>
        <taxon>Pezizomycotina</taxon>
        <taxon>Eurotiomycetes</taxon>
        <taxon>Chaetothyriomycetidae</taxon>
        <taxon>Chaetothyriales</taxon>
        <taxon>Herpotrichiellaceae</taxon>
        <taxon>Phialophora</taxon>
    </lineage>
</organism>